<dbReference type="InterPro" id="IPR013103">
    <property type="entry name" value="RVT_2"/>
</dbReference>
<reference evidence="2" key="1">
    <citation type="submission" date="2025-08" db="UniProtKB">
        <authorList>
            <consortium name="RefSeq"/>
        </authorList>
    </citation>
    <scope>IDENTIFICATION</scope>
</reference>
<accession>A0A1S4CB84</accession>
<dbReference type="AlphaFoldDB" id="A0A1S4CB84"/>
<organism evidence="2">
    <name type="scientific">Nicotiana tabacum</name>
    <name type="common">Common tobacco</name>
    <dbReference type="NCBI Taxonomy" id="4097"/>
    <lineage>
        <taxon>Eukaryota</taxon>
        <taxon>Viridiplantae</taxon>
        <taxon>Streptophyta</taxon>
        <taxon>Embryophyta</taxon>
        <taxon>Tracheophyta</taxon>
        <taxon>Spermatophyta</taxon>
        <taxon>Magnoliopsida</taxon>
        <taxon>eudicotyledons</taxon>
        <taxon>Gunneridae</taxon>
        <taxon>Pentapetalae</taxon>
        <taxon>asterids</taxon>
        <taxon>lamiids</taxon>
        <taxon>Solanales</taxon>
        <taxon>Solanaceae</taxon>
        <taxon>Nicotianoideae</taxon>
        <taxon>Nicotianeae</taxon>
        <taxon>Nicotiana</taxon>
    </lineage>
</organism>
<dbReference type="KEGG" id="nta:107817123"/>
<dbReference type="SUPFAM" id="SSF56672">
    <property type="entry name" value="DNA/RNA polymerases"/>
    <property type="match status" value="1"/>
</dbReference>
<name>A0A1S4CB84_TOBAC</name>
<dbReference type="PaxDb" id="4097-A0A1S4CB84"/>
<dbReference type="STRING" id="4097.A0A1S4CB84"/>
<dbReference type="Pfam" id="PF07727">
    <property type="entry name" value="RVT_2"/>
    <property type="match status" value="1"/>
</dbReference>
<gene>
    <name evidence="2" type="primary">LOC107817123</name>
</gene>
<sequence length="298" mass="33526">MGAGEFSSSQTRRTGLEREALGVVPFVNAIWISETGGAQEGFTPSKFDYSLFTKKVGHDIVVILIYVDDLLLTGSNLELIKEAKHSLHQQFKVKDLGELRYFLGIEVLRSKHGVLLNQRKYTLELISELGLSGAKPVVTPLEINQKLTTLEFDKVACWSSTVDPLVDLTSYQKLIGKVLYLTVTRPEISFVFQSQSQFMQAPKRFPMESTLRVVRYLKNAIGFGILLKISPMHSLTAFCDSNWGAFPVTRRSVSVYLVKLGDSLISWKSKKQHTISRSNAEVEYRSMATVVVELTWLL</sequence>
<proteinExistence type="predicted"/>
<dbReference type="InterPro" id="IPR043502">
    <property type="entry name" value="DNA/RNA_pol_sf"/>
</dbReference>
<protein>
    <submittedName>
        <fullName evidence="2">Uncharacterized mitochondrial protein AtMg00810-like</fullName>
    </submittedName>
</protein>
<dbReference type="OrthoDB" id="1688190at2759"/>
<evidence type="ECO:0000313" key="2">
    <source>
        <dbReference type="RefSeq" id="XP_016498381.1"/>
    </source>
</evidence>
<dbReference type="RefSeq" id="XP_016498381.1">
    <property type="nucleotide sequence ID" value="XM_016642895.1"/>
</dbReference>
<evidence type="ECO:0000259" key="1">
    <source>
        <dbReference type="Pfam" id="PF07727"/>
    </source>
</evidence>
<dbReference type="PANTHER" id="PTHR11439:SF441">
    <property type="entry name" value="REVERSE TRANSCRIPTASE TY1_COPIA-TYPE DOMAIN-CONTAINING PROTEIN"/>
    <property type="match status" value="1"/>
</dbReference>
<dbReference type="CDD" id="cd09272">
    <property type="entry name" value="RNase_HI_RT_Ty1"/>
    <property type="match status" value="1"/>
</dbReference>
<dbReference type="PANTHER" id="PTHR11439">
    <property type="entry name" value="GAG-POL-RELATED RETROTRANSPOSON"/>
    <property type="match status" value="1"/>
</dbReference>
<feature type="domain" description="Reverse transcriptase Ty1/copia-type" evidence="1">
    <location>
        <begin position="39"/>
        <end position="142"/>
    </location>
</feature>